<dbReference type="InterPro" id="IPR051917">
    <property type="entry name" value="Transposase-Integrase"/>
</dbReference>
<dbReference type="EMBL" id="FNBU01000015">
    <property type="protein sequence ID" value="SDF55849.1"/>
    <property type="molecule type" value="Genomic_DNA"/>
</dbReference>
<dbReference type="GO" id="GO:0005829">
    <property type="term" value="C:cytosol"/>
    <property type="evidence" value="ECO:0007669"/>
    <property type="project" value="TreeGrafter"/>
</dbReference>
<dbReference type="AlphaFoldDB" id="A0A1G7M3X2"/>
<sequence length="80" mass="9337">MEVQEQCTTSARSFEHLNAYERGIIKALLGEKRSIRYIARQLGRHPSTISREIKRGTVKQRRSDLTEYEAYYPETGQAVY</sequence>
<protein>
    <submittedName>
        <fullName evidence="2">Helix-turn-helix domain-containing protein</fullName>
    </submittedName>
</protein>
<dbReference type="Pfam" id="PF13936">
    <property type="entry name" value="HTH_38"/>
    <property type="match status" value="1"/>
</dbReference>
<feature type="domain" description="Transposase IS30-like HTH" evidence="1">
    <location>
        <begin position="15"/>
        <end position="56"/>
    </location>
</feature>
<feature type="non-terminal residue" evidence="2">
    <location>
        <position position="80"/>
    </location>
</feature>
<reference evidence="4" key="1">
    <citation type="submission" date="2016-10" db="EMBL/GenBank/DDBJ databases">
        <authorList>
            <person name="Varghese N."/>
            <person name="Submissions S."/>
        </authorList>
    </citation>
    <scope>NUCLEOTIDE SEQUENCE [LARGE SCALE GENOMIC DNA]</scope>
    <source>
        <strain evidence="4">DSM 23256</strain>
    </source>
</reference>
<dbReference type="GO" id="GO:0032196">
    <property type="term" value="P:transposition"/>
    <property type="evidence" value="ECO:0007669"/>
    <property type="project" value="TreeGrafter"/>
</dbReference>
<proteinExistence type="predicted"/>
<dbReference type="STRING" id="1123285.SAMN05660235_01974"/>
<evidence type="ECO:0000313" key="2">
    <source>
        <dbReference type="EMBL" id="SDF55849.1"/>
    </source>
</evidence>
<organism evidence="2 4">
    <name type="scientific">Sporolituus thermophilus DSM 23256</name>
    <dbReference type="NCBI Taxonomy" id="1123285"/>
    <lineage>
        <taxon>Bacteria</taxon>
        <taxon>Bacillati</taxon>
        <taxon>Bacillota</taxon>
        <taxon>Negativicutes</taxon>
        <taxon>Selenomonadales</taxon>
        <taxon>Sporomusaceae</taxon>
        <taxon>Sporolituus</taxon>
    </lineage>
</organism>
<dbReference type="Proteomes" id="UP000243333">
    <property type="component" value="Unassembled WGS sequence"/>
</dbReference>
<evidence type="ECO:0000313" key="3">
    <source>
        <dbReference type="EMBL" id="SDF76832.1"/>
    </source>
</evidence>
<keyword evidence="4" id="KW-1185">Reference proteome</keyword>
<accession>A0A1G7M3X2</accession>
<dbReference type="PANTHER" id="PTHR10948:SF23">
    <property type="entry name" value="TRANSPOSASE INSI FOR INSERTION SEQUENCE ELEMENT IS30A-RELATED"/>
    <property type="match status" value="1"/>
</dbReference>
<dbReference type="EMBL" id="FNBU01000028">
    <property type="protein sequence ID" value="SDF76832.1"/>
    <property type="molecule type" value="Genomic_DNA"/>
</dbReference>
<dbReference type="GO" id="GO:0004803">
    <property type="term" value="F:transposase activity"/>
    <property type="evidence" value="ECO:0007669"/>
    <property type="project" value="TreeGrafter"/>
</dbReference>
<name>A0A1G7M3X2_9FIRM</name>
<dbReference type="Gene3D" id="1.10.10.60">
    <property type="entry name" value="Homeodomain-like"/>
    <property type="match status" value="1"/>
</dbReference>
<dbReference type="OrthoDB" id="9776104at2"/>
<reference evidence="2" key="2">
    <citation type="submission" date="2016-10" db="EMBL/GenBank/DDBJ databases">
        <authorList>
            <person name="de Groot N.N."/>
        </authorList>
    </citation>
    <scope>NUCLEOTIDE SEQUENCE [LARGE SCALE GENOMIC DNA]</scope>
    <source>
        <strain evidence="2">DSM 23256</strain>
    </source>
</reference>
<dbReference type="RefSeq" id="WP_143005893.1">
    <property type="nucleotide sequence ID" value="NZ_FNBU01000015.1"/>
</dbReference>
<evidence type="ECO:0000313" key="4">
    <source>
        <dbReference type="Proteomes" id="UP000243333"/>
    </source>
</evidence>
<evidence type="ECO:0000259" key="1">
    <source>
        <dbReference type="Pfam" id="PF13936"/>
    </source>
</evidence>
<dbReference type="PANTHER" id="PTHR10948">
    <property type="entry name" value="TRANSPOSASE"/>
    <property type="match status" value="1"/>
</dbReference>
<gene>
    <name evidence="2" type="ORF">SAMN05660235_01974</name>
    <name evidence="3" type="ORF">SAMN05660235_02678</name>
</gene>
<dbReference type="InterPro" id="IPR025246">
    <property type="entry name" value="IS30-like_HTH"/>
</dbReference>